<dbReference type="FunFam" id="1.20.1280.290:FF:000001">
    <property type="entry name" value="Bidirectional sugar transporter SWEET"/>
    <property type="match status" value="1"/>
</dbReference>
<dbReference type="Pfam" id="PF03083">
    <property type="entry name" value="MtN3_slv"/>
    <property type="match status" value="2"/>
</dbReference>
<keyword evidence="3 10" id="KW-0813">Transport</keyword>
<dbReference type="FunFam" id="1.20.1280.290:FF:000003">
    <property type="entry name" value="Bidirectional sugar transporter SWEET"/>
    <property type="match status" value="1"/>
</dbReference>
<evidence type="ECO:0000256" key="2">
    <source>
        <dbReference type="ARBA" id="ARBA00007809"/>
    </source>
</evidence>
<dbReference type="PANTHER" id="PTHR10791">
    <property type="entry name" value="RAG1-ACTIVATING PROTEIN 1"/>
    <property type="match status" value="1"/>
</dbReference>
<comment type="similarity">
    <text evidence="2 10">Belongs to the SWEET sugar transporter family.</text>
</comment>
<dbReference type="KEGG" id="dcr:108219892"/>
<proteinExistence type="inferred from homology"/>
<evidence type="ECO:0000256" key="10">
    <source>
        <dbReference type="RuleBase" id="RU910715"/>
    </source>
</evidence>
<keyword evidence="6 10" id="KW-0812">Transmembrane</keyword>
<protein>
    <recommendedName>
        <fullName evidence="10">Bidirectional sugar transporter SWEET</fullName>
    </recommendedName>
</protein>
<dbReference type="GO" id="GO:0051119">
    <property type="term" value="F:sugar transmembrane transporter activity"/>
    <property type="evidence" value="ECO:0007669"/>
    <property type="project" value="InterPro"/>
</dbReference>
<organism evidence="12 13">
    <name type="scientific">Daucus carota subsp. sativus</name>
    <name type="common">Carrot</name>
    <dbReference type="NCBI Taxonomy" id="79200"/>
    <lineage>
        <taxon>Eukaryota</taxon>
        <taxon>Viridiplantae</taxon>
        <taxon>Streptophyta</taxon>
        <taxon>Embryophyta</taxon>
        <taxon>Tracheophyta</taxon>
        <taxon>Spermatophyta</taxon>
        <taxon>Magnoliopsida</taxon>
        <taxon>eudicotyledons</taxon>
        <taxon>Gunneridae</taxon>
        <taxon>Pentapetalae</taxon>
        <taxon>asterids</taxon>
        <taxon>campanulids</taxon>
        <taxon>Apiales</taxon>
        <taxon>Apiaceae</taxon>
        <taxon>Apioideae</taxon>
        <taxon>Scandiceae</taxon>
        <taxon>Daucinae</taxon>
        <taxon>Daucus</taxon>
        <taxon>Daucus sect. Daucus</taxon>
    </lineage>
</organism>
<keyword evidence="13" id="KW-1185">Reference proteome</keyword>
<dbReference type="GO" id="GO:0005886">
    <property type="term" value="C:plasma membrane"/>
    <property type="evidence" value="ECO:0007669"/>
    <property type="project" value="UniProtKB-SubCell"/>
</dbReference>
<feature type="transmembrane region" description="Helical" evidence="10">
    <location>
        <begin position="50"/>
        <end position="67"/>
    </location>
</feature>
<evidence type="ECO:0000313" key="13">
    <source>
        <dbReference type="Proteomes" id="UP000077755"/>
    </source>
</evidence>
<evidence type="ECO:0000256" key="5">
    <source>
        <dbReference type="ARBA" id="ARBA00022597"/>
    </source>
</evidence>
<keyword evidence="9 10" id="KW-0472">Membrane</keyword>
<dbReference type="InterPro" id="IPR004316">
    <property type="entry name" value="SWEET_rpt"/>
</dbReference>
<dbReference type="Gene3D" id="1.20.1280.290">
    <property type="match status" value="2"/>
</dbReference>
<reference evidence="12" key="1">
    <citation type="journal article" date="2016" name="Nat. Genet.">
        <title>A high-quality carrot genome assembly provides new insights into carotenoid accumulation and asterid genome evolution.</title>
        <authorList>
            <person name="Iorizzo M."/>
            <person name="Ellison S."/>
            <person name="Senalik D."/>
            <person name="Zeng P."/>
            <person name="Satapoomin P."/>
            <person name="Huang J."/>
            <person name="Bowman M."/>
            <person name="Iovene M."/>
            <person name="Sanseverino W."/>
            <person name="Cavagnaro P."/>
            <person name="Yildiz M."/>
            <person name="Macko-Podgorni A."/>
            <person name="Moranska E."/>
            <person name="Grzebelus E."/>
            <person name="Grzebelus D."/>
            <person name="Ashrafi H."/>
            <person name="Zheng Z."/>
            <person name="Cheng S."/>
            <person name="Spooner D."/>
            <person name="Van Deynze A."/>
            <person name="Simon P."/>
        </authorList>
    </citation>
    <scope>NUCLEOTIDE SEQUENCE</scope>
    <source>
        <tissue evidence="12">Leaf</tissue>
    </source>
</reference>
<comment type="subcellular location">
    <subcellularLocation>
        <location evidence="1 10">Cell membrane</location>
        <topology evidence="1 10">Multi-pass membrane protein</topology>
    </subcellularLocation>
</comment>
<keyword evidence="4" id="KW-1003">Cell membrane</keyword>
<feature type="transmembrane region" description="Helical" evidence="10">
    <location>
        <begin position="167"/>
        <end position="189"/>
    </location>
</feature>
<keyword evidence="7" id="KW-0677">Repeat</keyword>
<evidence type="ECO:0000256" key="9">
    <source>
        <dbReference type="ARBA" id="ARBA00023136"/>
    </source>
</evidence>
<gene>
    <name evidence="12" type="ORF">DCAR_0520996</name>
</gene>
<name>A0AAF1B2K6_DAUCS</name>
<dbReference type="Proteomes" id="UP000077755">
    <property type="component" value="Chromosome 5"/>
</dbReference>
<evidence type="ECO:0000256" key="3">
    <source>
        <dbReference type="ARBA" id="ARBA00022448"/>
    </source>
</evidence>
<accession>A0AAF1B2K6</accession>
<evidence type="ECO:0000256" key="6">
    <source>
        <dbReference type="ARBA" id="ARBA00022692"/>
    </source>
</evidence>
<evidence type="ECO:0000256" key="4">
    <source>
        <dbReference type="ARBA" id="ARBA00022475"/>
    </source>
</evidence>
<evidence type="ECO:0000256" key="1">
    <source>
        <dbReference type="ARBA" id="ARBA00004651"/>
    </source>
</evidence>
<dbReference type="PANTHER" id="PTHR10791:SF157">
    <property type="entry name" value="BIDIRECTIONAL SUGAR TRANSPORTER SWEET"/>
    <property type="match status" value="1"/>
</dbReference>
<feature type="region of interest" description="Disordered" evidence="11">
    <location>
        <begin position="237"/>
        <end position="266"/>
    </location>
</feature>
<keyword evidence="8 10" id="KW-1133">Transmembrane helix</keyword>
<dbReference type="InterPro" id="IPR047664">
    <property type="entry name" value="SWEET"/>
</dbReference>
<feature type="transmembrane region" description="Helical" evidence="10">
    <location>
        <begin position="108"/>
        <end position="128"/>
    </location>
</feature>
<evidence type="ECO:0000256" key="11">
    <source>
        <dbReference type="SAM" id="MobiDB-lite"/>
    </source>
</evidence>
<evidence type="ECO:0000256" key="7">
    <source>
        <dbReference type="ARBA" id="ARBA00022737"/>
    </source>
</evidence>
<feature type="transmembrane region" description="Helical" evidence="10">
    <location>
        <begin position="195"/>
        <end position="216"/>
    </location>
</feature>
<dbReference type="EMBL" id="CP093347">
    <property type="protein sequence ID" value="WOH01612.1"/>
    <property type="molecule type" value="Genomic_DNA"/>
</dbReference>
<sequence length="278" mass="31402">MAFFNHHFQVEMVVVFGILGNIVSFLVYLAPLPTFLRIYKRKSTEGFQSIPYAVALFSAMLTLYYGMLKPDGFLLITINTVGIFIESTYILMFIIYAPRDAKIYTGKLLVVLNGVVLGLIIFTTMMFFEGLVRIKIVGWTCAIFSVCVFIAPLSVMRLVIRTKSVEYMPLSLSFFLTLCAVMWFFYGLLAHDYFVATPNVLGFTFGIVQMILYTIYKNKSTHAILPVSKIELEAQNDETKANDQNSKPSDEREVAVQVVSDGDDKERAAPCNTLVVEY</sequence>
<feature type="transmembrane region" description="Helical" evidence="10">
    <location>
        <begin position="12"/>
        <end position="30"/>
    </location>
</feature>
<feature type="transmembrane region" description="Helical" evidence="10">
    <location>
        <begin position="73"/>
        <end position="96"/>
    </location>
</feature>
<reference evidence="12" key="2">
    <citation type="submission" date="2022-03" db="EMBL/GenBank/DDBJ databases">
        <title>Draft title - Genomic analysis of global carrot germplasm unveils the trajectory of domestication and the origin of high carotenoid orange carrot.</title>
        <authorList>
            <person name="Iorizzo M."/>
            <person name="Ellison S."/>
            <person name="Senalik D."/>
            <person name="Macko-Podgorni A."/>
            <person name="Grzebelus D."/>
            <person name="Bostan H."/>
            <person name="Rolling W."/>
            <person name="Curaba J."/>
            <person name="Simon P."/>
        </authorList>
    </citation>
    <scope>NUCLEOTIDE SEQUENCE</scope>
    <source>
        <tissue evidence="12">Leaf</tissue>
    </source>
</reference>
<evidence type="ECO:0000256" key="8">
    <source>
        <dbReference type="ARBA" id="ARBA00022989"/>
    </source>
</evidence>
<feature type="transmembrane region" description="Helical" evidence="10">
    <location>
        <begin position="134"/>
        <end position="155"/>
    </location>
</feature>
<comment type="function">
    <text evidence="10">Mediates both low-affinity uptake and efflux of sugar across the membrane.</text>
</comment>
<dbReference type="AlphaFoldDB" id="A0AAF1B2K6"/>
<evidence type="ECO:0000313" key="12">
    <source>
        <dbReference type="EMBL" id="WOH01612.1"/>
    </source>
</evidence>
<keyword evidence="5 10" id="KW-0762">Sugar transport</keyword>